<reference evidence="2" key="1">
    <citation type="journal article" date="2022" name="Mol. Ecol. Resour.">
        <title>The genomes of chicory, endive, great burdock and yacon provide insights into Asteraceae palaeo-polyploidization history and plant inulin production.</title>
        <authorList>
            <person name="Fan W."/>
            <person name="Wang S."/>
            <person name="Wang H."/>
            <person name="Wang A."/>
            <person name="Jiang F."/>
            <person name="Liu H."/>
            <person name="Zhao H."/>
            <person name="Xu D."/>
            <person name="Zhang Y."/>
        </authorList>
    </citation>
    <scope>NUCLEOTIDE SEQUENCE [LARGE SCALE GENOMIC DNA]</scope>
    <source>
        <strain evidence="2">cv. Yunnan</strain>
    </source>
</reference>
<dbReference type="EMBL" id="CM042042">
    <property type="protein sequence ID" value="KAI3704042.1"/>
    <property type="molecule type" value="Genomic_DNA"/>
</dbReference>
<evidence type="ECO:0000313" key="2">
    <source>
        <dbReference type="Proteomes" id="UP001056120"/>
    </source>
</evidence>
<sequence length="201" mass="23223">MFFQVKDDAPVSYAKKRAPKAKLMMVVKPEVYTEDHEKMLGDHIETRKLMVDGHDGERNHYAYEGKRCHQCRRKTAGIHSKCCKCETTQKLYCGSCLFKRYGENVLEASVNPHWVCPVCRDICNCSPCRREKGWEPVGNFYWKALHLGFKPVVHYLIHTHGPHGKQDDRDAETSEDLLDDNRGHKSDAGDAEDEDYLSEYD</sequence>
<proteinExistence type="predicted"/>
<comment type="caution">
    <text evidence="1">The sequence shown here is derived from an EMBL/GenBank/DDBJ whole genome shotgun (WGS) entry which is preliminary data.</text>
</comment>
<protein>
    <submittedName>
        <fullName evidence="1">Uncharacterized protein</fullName>
    </submittedName>
</protein>
<keyword evidence="2" id="KW-1185">Reference proteome</keyword>
<gene>
    <name evidence="1" type="ORF">L1987_74248</name>
</gene>
<dbReference type="Proteomes" id="UP001056120">
    <property type="component" value="Linkage Group LG25"/>
</dbReference>
<organism evidence="1 2">
    <name type="scientific">Smallanthus sonchifolius</name>
    <dbReference type="NCBI Taxonomy" id="185202"/>
    <lineage>
        <taxon>Eukaryota</taxon>
        <taxon>Viridiplantae</taxon>
        <taxon>Streptophyta</taxon>
        <taxon>Embryophyta</taxon>
        <taxon>Tracheophyta</taxon>
        <taxon>Spermatophyta</taxon>
        <taxon>Magnoliopsida</taxon>
        <taxon>eudicotyledons</taxon>
        <taxon>Gunneridae</taxon>
        <taxon>Pentapetalae</taxon>
        <taxon>asterids</taxon>
        <taxon>campanulids</taxon>
        <taxon>Asterales</taxon>
        <taxon>Asteraceae</taxon>
        <taxon>Asteroideae</taxon>
        <taxon>Heliantheae alliance</taxon>
        <taxon>Millerieae</taxon>
        <taxon>Smallanthus</taxon>
    </lineage>
</organism>
<evidence type="ECO:0000313" key="1">
    <source>
        <dbReference type="EMBL" id="KAI3704042.1"/>
    </source>
</evidence>
<reference evidence="1 2" key="2">
    <citation type="journal article" date="2022" name="Mol. Ecol. Resour.">
        <title>The genomes of chicory, endive, great burdock and yacon provide insights into Asteraceae paleo-polyploidization history and plant inulin production.</title>
        <authorList>
            <person name="Fan W."/>
            <person name="Wang S."/>
            <person name="Wang H."/>
            <person name="Wang A."/>
            <person name="Jiang F."/>
            <person name="Liu H."/>
            <person name="Zhao H."/>
            <person name="Xu D."/>
            <person name="Zhang Y."/>
        </authorList>
    </citation>
    <scope>NUCLEOTIDE SEQUENCE [LARGE SCALE GENOMIC DNA]</scope>
    <source>
        <strain evidence="2">cv. Yunnan</strain>
        <tissue evidence="1">Leaves</tissue>
    </source>
</reference>
<accession>A0ACB9A1P6</accession>
<name>A0ACB9A1P6_9ASTR</name>